<evidence type="ECO:0000256" key="1">
    <source>
        <dbReference type="ARBA" id="ARBA00022763"/>
    </source>
</evidence>
<dbReference type="RefSeq" id="WP_092283442.1">
    <property type="nucleotide sequence ID" value="NZ_FOPJ01000001.1"/>
</dbReference>
<dbReference type="Proteomes" id="UP000199065">
    <property type="component" value="Unassembled WGS sequence"/>
</dbReference>
<gene>
    <name evidence="3" type="ORF">SAMN05660282_00166</name>
</gene>
<dbReference type="InterPro" id="IPR043502">
    <property type="entry name" value="DNA/RNA_pol_sf"/>
</dbReference>
<dbReference type="AlphaFoldDB" id="A0A1I2PPT6"/>
<dbReference type="PANTHER" id="PTHR35369">
    <property type="entry name" value="BLR3025 PROTEIN-RELATED"/>
    <property type="match status" value="1"/>
</dbReference>
<dbReference type="EMBL" id="FOPJ01000001">
    <property type="protein sequence ID" value="SFG18054.1"/>
    <property type="molecule type" value="Genomic_DNA"/>
</dbReference>
<feature type="domain" description="UmuC" evidence="2">
    <location>
        <begin position="40"/>
        <end position="162"/>
    </location>
</feature>
<sequence>MRTLALWFPDWPIQVARHSNRALALVSVPGGDTVDEKKDRGALLAGKIMLADAQCRAVGIRRGMPVRHAVSLLPQIELMVYSPARDAQVFEHVLHALADNAIGIEIMRPGLVVIQADAATRYYGSEEKAVQLLIDAATSALDFSVDVNVGIADELVTAVLAARVPFVVPPGKSQDFLKTLPLSALKVEPCLDIDAEVVDTLMDIGVRTFADLLKLPAPDIMARFGAAGMHCWEIAAGKEQAHGSGSVPTEDLSISFVAEPPIDRVDRAAFIARQLAAQLHETLKAAGKVCLRLRISAEDSHGRVMQRIWRTREPLSEDATMDRVRWQLDSWVRLNAEEHERETADEAPAGIELIIIEPIEVAIPDSRSLWGEEEDAQARRAIARVQSTLGIDAVVQPQLQAGRGVAERVGFVSYGEDRKDDQGLWPGRIPGPLPTRIVHPASRVSLVDQHGQAIRINEQALLSGVPHELIRANKRYQLAGWAGPWPVEGIASGLTRGGVYLARLQCISTDNHGWLLVWVKNSWRVEADYS</sequence>
<dbReference type="InterPro" id="IPR001126">
    <property type="entry name" value="UmuC"/>
</dbReference>
<dbReference type="STRING" id="185761.SAMN05660282_00166"/>
<evidence type="ECO:0000313" key="3">
    <source>
        <dbReference type="EMBL" id="SFG18054.1"/>
    </source>
</evidence>
<dbReference type="Pfam" id="PF00817">
    <property type="entry name" value="IMS"/>
    <property type="match status" value="1"/>
</dbReference>
<evidence type="ECO:0000313" key="4">
    <source>
        <dbReference type="Proteomes" id="UP000199065"/>
    </source>
</evidence>
<evidence type="ECO:0000259" key="2">
    <source>
        <dbReference type="Pfam" id="PF00817"/>
    </source>
</evidence>
<organism evidence="3 4">
    <name type="scientific">Corynebacterium spheniscorum</name>
    <dbReference type="NCBI Taxonomy" id="185761"/>
    <lineage>
        <taxon>Bacteria</taxon>
        <taxon>Bacillati</taxon>
        <taxon>Actinomycetota</taxon>
        <taxon>Actinomycetes</taxon>
        <taxon>Mycobacteriales</taxon>
        <taxon>Corynebacteriaceae</taxon>
        <taxon>Corynebacterium</taxon>
    </lineage>
</organism>
<reference evidence="3 4" key="1">
    <citation type="submission" date="2016-10" db="EMBL/GenBank/DDBJ databases">
        <authorList>
            <person name="de Groot N.N."/>
        </authorList>
    </citation>
    <scope>NUCLEOTIDE SEQUENCE [LARGE SCALE GENOMIC DNA]</scope>
    <source>
        <strain>J11</strain>
        <strain evidence="4">PG 39</strain>
    </source>
</reference>
<dbReference type="SUPFAM" id="SSF56672">
    <property type="entry name" value="DNA/RNA polymerases"/>
    <property type="match status" value="1"/>
</dbReference>
<protein>
    <submittedName>
        <fullName evidence="3">Protein ImuB</fullName>
    </submittedName>
</protein>
<keyword evidence="1" id="KW-0227">DNA damage</keyword>
<accession>A0A1I2PPT6</accession>
<name>A0A1I2PPT6_9CORY</name>
<dbReference type="GO" id="GO:0006281">
    <property type="term" value="P:DNA repair"/>
    <property type="evidence" value="ECO:0007669"/>
    <property type="project" value="InterPro"/>
</dbReference>
<dbReference type="PANTHER" id="PTHR35369:SF2">
    <property type="entry name" value="BLR3025 PROTEIN"/>
    <property type="match status" value="1"/>
</dbReference>
<proteinExistence type="predicted"/>
<keyword evidence="4" id="KW-1185">Reference proteome</keyword>
<dbReference type="InterPro" id="IPR050356">
    <property type="entry name" value="SulA_CellDiv_inhibitor"/>
</dbReference>
<dbReference type="OrthoDB" id="5244088at2"/>
<dbReference type="CDD" id="cd03468">
    <property type="entry name" value="PolY_like"/>
    <property type="match status" value="1"/>
</dbReference>